<dbReference type="InterPro" id="IPR036047">
    <property type="entry name" value="F-box-like_dom_sf"/>
</dbReference>
<dbReference type="Proteomes" id="UP001153678">
    <property type="component" value="Unassembled WGS sequence"/>
</dbReference>
<sequence length="427" mass="49813">MALYLPADCIKETFEYLEDKDLRSCLLVNRLWCEVSVRILWRVMQNFNTLIACLTNKSKAILYKNGIKVSTSISRSPLFNYIIFIKMLGINTINDEITGFLKHQPSTLQKHKSMVIITREILKMFMNQTTLIILHFDFGSTNIPNIPFTAYPGGKECLSDLSEFSCSSDIFPEFFCQISRICHNLQSLKILFTRFISNGLVELISVQKHLKTFIIILEIGGLKNFENLQYVTFPQLQILTFEHESPDYKRLIRLINFLKNNGKNLKVLGLGKEIYYGNSFILDIVNFCPNLRSLRITYKDLYTLKYILIGYEQLESIDILCCNDDYILERELLEMIVEYSPKNFHEIKIDMGCNVDLDTAFQWNLKSIFESWAKRVPCIPLSLTITSNLESEIKLQESNVELLEKFKKFGVIKEFKIFNDMTEDWHC</sequence>
<gene>
    <name evidence="1" type="ORF">FWILDA_LOCUS10209</name>
</gene>
<keyword evidence="2" id="KW-1185">Reference proteome</keyword>
<protein>
    <submittedName>
        <fullName evidence="1">14891_t:CDS:1</fullName>
    </submittedName>
</protein>
<organism evidence="1 2">
    <name type="scientific">Funneliformis geosporum</name>
    <dbReference type="NCBI Taxonomy" id="1117311"/>
    <lineage>
        <taxon>Eukaryota</taxon>
        <taxon>Fungi</taxon>
        <taxon>Fungi incertae sedis</taxon>
        <taxon>Mucoromycota</taxon>
        <taxon>Glomeromycotina</taxon>
        <taxon>Glomeromycetes</taxon>
        <taxon>Glomerales</taxon>
        <taxon>Glomeraceae</taxon>
        <taxon>Funneliformis</taxon>
    </lineage>
</organism>
<dbReference type="Gene3D" id="3.80.10.10">
    <property type="entry name" value="Ribonuclease Inhibitor"/>
    <property type="match status" value="1"/>
</dbReference>
<evidence type="ECO:0000313" key="1">
    <source>
        <dbReference type="EMBL" id="CAI2181684.1"/>
    </source>
</evidence>
<dbReference type="InterPro" id="IPR032675">
    <property type="entry name" value="LRR_dom_sf"/>
</dbReference>
<comment type="caution">
    <text evidence="1">The sequence shown here is derived from an EMBL/GenBank/DDBJ whole genome shotgun (WGS) entry which is preliminary data.</text>
</comment>
<dbReference type="EMBL" id="CAMKVN010002574">
    <property type="protein sequence ID" value="CAI2181684.1"/>
    <property type="molecule type" value="Genomic_DNA"/>
</dbReference>
<proteinExistence type="predicted"/>
<dbReference type="OrthoDB" id="5297217at2759"/>
<dbReference type="SUPFAM" id="SSF81383">
    <property type="entry name" value="F-box domain"/>
    <property type="match status" value="1"/>
</dbReference>
<evidence type="ECO:0000313" key="2">
    <source>
        <dbReference type="Proteomes" id="UP001153678"/>
    </source>
</evidence>
<reference evidence="1" key="1">
    <citation type="submission" date="2022-08" db="EMBL/GenBank/DDBJ databases">
        <authorList>
            <person name="Kallberg Y."/>
            <person name="Tangrot J."/>
            <person name="Rosling A."/>
        </authorList>
    </citation>
    <scope>NUCLEOTIDE SEQUENCE</scope>
    <source>
        <strain evidence="1">Wild A</strain>
    </source>
</reference>
<dbReference type="AlphaFoldDB" id="A0A9W4SU96"/>
<dbReference type="SUPFAM" id="SSF52047">
    <property type="entry name" value="RNI-like"/>
    <property type="match status" value="1"/>
</dbReference>
<name>A0A9W4SU96_9GLOM</name>
<accession>A0A9W4SU96</accession>